<dbReference type="EMBL" id="CP058529">
    <property type="protein sequence ID" value="QLG27412.1"/>
    <property type="molecule type" value="Genomic_DNA"/>
</dbReference>
<accession>A0A7D5GBF3</accession>
<dbReference type="InterPro" id="IPR002372">
    <property type="entry name" value="PQQ_rpt_dom"/>
</dbReference>
<dbReference type="SMART" id="SM00564">
    <property type="entry name" value="PQQ"/>
    <property type="match status" value="6"/>
</dbReference>
<dbReference type="PANTHER" id="PTHR34512:SF30">
    <property type="entry name" value="OUTER MEMBRANE PROTEIN ASSEMBLY FACTOR BAMB"/>
    <property type="match status" value="1"/>
</dbReference>
<evidence type="ECO:0000313" key="3">
    <source>
        <dbReference type="EMBL" id="QLG27412.1"/>
    </source>
</evidence>
<feature type="domain" description="Pyrrolo-quinoline quinone repeat" evidence="2">
    <location>
        <begin position="108"/>
        <end position="260"/>
    </location>
</feature>
<dbReference type="InterPro" id="IPR018391">
    <property type="entry name" value="PQQ_b-propeller_rpt"/>
</dbReference>
<dbReference type="Gene3D" id="2.40.10.480">
    <property type="match status" value="1"/>
</dbReference>
<feature type="region of interest" description="Disordered" evidence="1">
    <location>
        <begin position="26"/>
        <end position="66"/>
    </location>
</feature>
<dbReference type="RefSeq" id="WP_179168987.1">
    <property type="nucleotide sequence ID" value="NZ_CP058529.1"/>
</dbReference>
<dbReference type="AlphaFoldDB" id="A0A7D5GBF3"/>
<proteinExistence type="predicted"/>
<dbReference type="InterPro" id="IPR015943">
    <property type="entry name" value="WD40/YVTN_repeat-like_dom_sf"/>
</dbReference>
<keyword evidence="4" id="KW-1185">Reference proteome</keyword>
<feature type="compositionally biased region" description="Basic and acidic residues" evidence="1">
    <location>
        <begin position="33"/>
        <end position="42"/>
    </location>
</feature>
<dbReference type="OrthoDB" id="8638at2157"/>
<reference evidence="3 4" key="1">
    <citation type="submission" date="2020-07" db="EMBL/GenBank/DDBJ databases">
        <title>Gai3-2, isolated from salt lake.</title>
        <authorList>
            <person name="Cui H."/>
            <person name="Shi X."/>
        </authorList>
    </citation>
    <scope>NUCLEOTIDE SEQUENCE [LARGE SCALE GENOMIC DNA]</scope>
    <source>
        <strain evidence="3 4">Gai3-2</strain>
    </source>
</reference>
<organism evidence="3 4">
    <name type="scientific">Halorarum halophilum</name>
    <dbReference type="NCBI Taxonomy" id="2743090"/>
    <lineage>
        <taxon>Archaea</taxon>
        <taxon>Methanobacteriati</taxon>
        <taxon>Methanobacteriota</taxon>
        <taxon>Stenosarchaea group</taxon>
        <taxon>Halobacteria</taxon>
        <taxon>Halobacteriales</taxon>
        <taxon>Haloferacaceae</taxon>
        <taxon>Halorarum</taxon>
    </lineage>
</organism>
<dbReference type="SUPFAM" id="SSF50998">
    <property type="entry name" value="Quinoprotein alcohol dehydrogenase-like"/>
    <property type="match status" value="1"/>
</dbReference>
<dbReference type="GeneID" id="56028678"/>
<evidence type="ECO:0000313" key="4">
    <source>
        <dbReference type="Proteomes" id="UP000509750"/>
    </source>
</evidence>
<dbReference type="Proteomes" id="UP000509750">
    <property type="component" value="Chromosome"/>
</dbReference>
<sequence>MKRRALLTAVATSGAMAVAGCSMASRSCGPPKETFKQPRDRWPTAGYGPTNTAHASGGPSNGEIQWQTDREAGEGPRLNGVFSEPIVDDGAVYVTLRHLDPYELEYPGYLVALDDETGELQWRVELPSLAGGDPALAGDTIFIGGEGGQLHAISTAGEQRWTQELGAAVRTPTVIGGQVYVLDASATVHGFTLDGERCWEYDQSDFLGSLLGGGSFAVDSAPAIDGSRVYVTVQEDPDRERIGHVLAFDQEGNEEWRYSFPTGYEAPNTPAVVNGTVLVTGGDQILALDSRTGELRWRFVVGHDHTGAPATDGERVYIGAKNLYALDIEDGSEHWRVVNHGVGGSPGWARSIPFIARPAVTDDAVYLRAGAFDPHDGSRLWGDLAEEAVMGSNYATRSYGRRSIAPLSVTADALYLSHQIEGVTKVA</sequence>
<dbReference type="Gene3D" id="2.130.10.10">
    <property type="entry name" value="YVTN repeat-like/Quinoprotein amine dehydrogenase"/>
    <property type="match status" value="1"/>
</dbReference>
<dbReference type="Pfam" id="PF13360">
    <property type="entry name" value="PQQ_2"/>
    <property type="match status" value="1"/>
</dbReference>
<name>A0A7D5GBF3_9EURY</name>
<gene>
    <name evidence="3" type="ORF">HUG10_07555</name>
</gene>
<protein>
    <submittedName>
        <fullName evidence="3">PQQ-binding-like beta-propeller repeat protein</fullName>
    </submittedName>
</protein>
<dbReference type="PROSITE" id="PS51257">
    <property type="entry name" value="PROKAR_LIPOPROTEIN"/>
    <property type="match status" value="1"/>
</dbReference>
<dbReference type="InterPro" id="IPR011047">
    <property type="entry name" value="Quinoprotein_ADH-like_sf"/>
</dbReference>
<evidence type="ECO:0000256" key="1">
    <source>
        <dbReference type="SAM" id="MobiDB-lite"/>
    </source>
</evidence>
<dbReference type="KEGG" id="halg:HUG10_07555"/>
<evidence type="ECO:0000259" key="2">
    <source>
        <dbReference type="Pfam" id="PF13360"/>
    </source>
</evidence>
<dbReference type="PANTHER" id="PTHR34512">
    <property type="entry name" value="CELL SURFACE PROTEIN"/>
    <property type="match status" value="1"/>
</dbReference>